<evidence type="ECO:0000313" key="3">
    <source>
        <dbReference type="Proteomes" id="UP001151760"/>
    </source>
</evidence>
<evidence type="ECO:0000256" key="1">
    <source>
        <dbReference type="SAM" id="SignalP"/>
    </source>
</evidence>
<keyword evidence="1" id="KW-0732">Signal</keyword>
<name>A0ABQ4ZCV4_9ASTR</name>
<dbReference type="Proteomes" id="UP001151760">
    <property type="component" value="Unassembled WGS sequence"/>
</dbReference>
<organism evidence="2 3">
    <name type="scientific">Tanacetum coccineum</name>
    <dbReference type="NCBI Taxonomy" id="301880"/>
    <lineage>
        <taxon>Eukaryota</taxon>
        <taxon>Viridiplantae</taxon>
        <taxon>Streptophyta</taxon>
        <taxon>Embryophyta</taxon>
        <taxon>Tracheophyta</taxon>
        <taxon>Spermatophyta</taxon>
        <taxon>Magnoliopsida</taxon>
        <taxon>eudicotyledons</taxon>
        <taxon>Gunneridae</taxon>
        <taxon>Pentapetalae</taxon>
        <taxon>asterids</taxon>
        <taxon>campanulids</taxon>
        <taxon>Asterales</taxon>
        <taxon>Asteraceae</taxon>
        <taxon>Asteroideae</taxon>
        <taxon>Anthemideae</taxon>
        <taxon>Anthemidinae</taxon>
        <taxon>Tanacetum</taxon>
    </lineage>
</organism>
<evidence type="ECO:0000313" key="2">
    <source>
        <dbReference type="EMBL" id="GJS88034.1"/>
    </source>
</evidence>
<reference evidence="2" key="2">
    <citation type="submission" date="2022-01" db="EMBL/GenBank/DDBJ databases">
        <authorList>
            <person name="Yamashiro T."/>
            <person name="Shiraishi A."/>
            <person name="Satake H."/>
            <person name="Nakayama K."/>
        </authorList>
    </citation>
    <scope>NUCLEOTIDE SEQUENCE</scope>
</reference>
<feature type="chain" id="PRO_5046613867" evidence="1">
    <location>
        <begin position="25"/>
        <end position="163"/>
    </location>
</feature>
<gene>
    <name evidence="2" type="ORF">Tco_0770670</name>
</gene>
<proteinExistence type="predicted"/>
<protein>
    <submittedName>
        <fullName evidence="2">Uncharacterized protein</fullName>
    </submittedName>
</protein>
<keyword evidence="3" id="KW-1185">Reference proteome</keyword>
<reference evidence="2" key="1">
    <citation type="journal article" date="2022" name="Int. J. Mol. Sci.">
        <title>Draft Genome of Tanacetum Coccineum: Genomic Comparison of Closely Related Tanacetum-Family Plants.</title>
        <authorList>
            <person name="Yamashiro T."/>
            <person name="Shiraishi A."/>
            <person name="Nakayama K."/>
            <person name="Satake H."/>
        </authorList>
    </citation>
    <scope>NUCLEOTIDE SEQUENCE</scope>
</reference>
<comment type="caution">
    <text evidence="2">The sequence shown here is derived from an EMBL/GenBank/DDBJ whole genome shotgun (WGS) entry which is preliminary data.</text>
</comment>
<dbReference type="EMBL" id="BQNB010011244">
    <property type="protein sequence ID" value="GJS88034.1"/>
    <property type="molecule type" value="Genomic_DNA"/>
</dbReference>
<accession>A0ABQ4ZCV4</accession>
<sequence>MSEYSSPFFLTSKVIIFLLLDIFCEDGFWSARLQQMNCLKSSGDDAVSLVDHEMIVYFQKVADEHRDFALRVNRLIGEMNEACSDREAFVWELQNVTGETVQAMTVGFLEKMMDKEGNMEWKLRSLEKEAREMAFEIESFLFKLMDAEPSHRRVFGGDYGQRG</sequence>
<feature type="signal peptide" evidence="1">
    <location>
        <begin position="1"/>
        <end position="24"/>
    </location>
</feature>